<name>A0A3S4P7I9_PSEFL</name>
<evidence type="ECO:0000313" key="1">
    <source>
        <dbReference type="EMBL" id="VEF10585.1"/>
    </source>
</evidence>
<accession>A0A3S4P7I9</accession>
<gene>
    <name evidence="1" type="ORF">NCTC9428_02191</name>
</gene>
<sequence length="72" mass="7366">MHASSRATLNVGADTAAFVPDQMWEPALLAMGPEDLSQTANRAANALACAATSVTAVLSHHIPRNGGPIANN</sequence>
<reference evidence="1 2" key="1">
    <citation type="submission" date="2018-12" db="EMBL/GenBank/DDBJ databases">
        <authorList>
            <consortium name="Pathogen Informatics"/>
        </authorList>
    </citation>
    <scope>NUCLEOTIDE SEQUENCE [LARGE SCALE GENOMIC DNA]</scope>
    <source>
        <strain evidence="1 2">NCTC9428</strain>
    </source>
</reference>
<dbReference type="Proteomes" id="UP000281909">
    <property type="component" value="Chromosome"/>
</dbReference>
<organism evidence="1 2">
    <name type="scientific">Pseudomonas fluorescens</name>
    <dbReference type="NCBI Taxonomy" id="294"/>
    <lineage>
        <taxon>Bacteria</taxon>
        <taxon>Pseudomonadati</taxon>
        <taxon>Pseudomonadota</taxon>
        <taxon>Gammaproteobacteria</taxon>
        <taxon>Pseudomonadales</taxon>
        <taxon>Pseudomonadaceae</taxon>
        <taxon>Pseudomonas</taxon>
    </lineage>
</organism>
<protein>
    <submittedName>
        <fullName evidence="1">Uncharacterized protein</fullName>
    </submittedName>
</protein>
<dbReference type="EMBL" id="LR134318">
    <property type="protein sequence ID" value="VEF10585.1"/>
    <property type="molecule type" value="Genomic_DNA"/>
</dbReference>
<evidence type="ECO:0000313" key="2">
    <source>
        <dbReference type="Proteomes" id="UP000281909"/>
    </source>
</evidence>
<dbReference type="AlphaFoldDB" id="A0A3S4P7I9"/>
<proteinExistence type="predicted"/>